<dbReference type="EMBL" id="VGJX01000399">
    <property type="protein sequence ID" value="MBM3274981.1"/>
    <property type="molecule type" value="Genomic_DNA"/>
</dbReference>
<reference evidence="1 2" key="1">
    <citation type="submission" date="2019-03" db="EMBL/GenBank/DDBJ databases">
        <title>Lake Tanganyika Metagenome-Assembled Genomes (MAGs).</title>
        <authorList>
            <person name="Tran P."/>
        </authorList>
    </citation>
    <scope>NUCLEOTIDE SEQUENCE [LARGE SCALE GENOMIC DNA]</scope>
    <source>
        <strain evidence="1">K_DeepCast_65m_m2_236</strain>
    </source>
</reference>
<name>A0A937X7E4_9BACT</name>
<sequence length="73" mass="8725">MEHDERLDGRHDERLDDRLDARVREAYDLARQIEILREGADVMTPCERMDILRSIDAKEARLKKLMLQPPRRP</sequence>
<proteinExistence type="predicted"/>
<evidence type="ECO:0000313" key="2">
    <source>
        <dbReference type="Proteomes" id="UP000703893"/>
    </source>
</evidence>
<dbReference type="AlphaFoldDB" id="A0A937X7E4"/>
<comment type="caution">
    <text evidence="1">The sequence shown here is derived from an EMBL/GenBank/DDBJ whole genome shotgun (WGS) entry which is preliminary data.</text>
</comment>
<organism evidence="1 2">
    <name type="scientific">Candidatus Tanganyikabacteria bacterium</name>
    <dbReference type="NCBI Taxonomy" id="2961651"/>
    <lineage>
        <taxon>Bacteria</taxon>
        <taxon>Bacillati</taxon>
        <taxon>Candidatus Sericytochromatia</taxon>
        <taxon>Candidatus Tanganyikabacteria</taxon>
    </lineage>
</organism>
<protein>
    <submittedName>
        <fullName evidence="1">Uncharacterized protein</fullName>
    </submittedName>
</protein>
<gene>
    <name evidence="1" type="ORF">FJZ00_07500</name>
</gene>
<dbReference type="Proteomes" id="UP000703893">
    <property type="component" value="Unassembled WGS sequence"/>
</dbReference>
<evidence type="ECO:0000313" key="1">
    <source>
        <dbReference type="EMBL" id="MBM3274981.1"/>
    </source>
</evidence>
<accession>A0A937X7E4</accession>